<evidence type="ECO:0000313" key="3">
    <source>
        <dbReference type="Proteomes" id="UP001057498"/>
    </source>
</evidence>
<organism evidence="2 3">
    <name type="scientific">Sphaerotilus microaerophilus</name>
    <dbReference type="NCBI Taxonomy" id="2914710"/>
    <lineage>
        <taxon>Bacteria</taxon>
        <taxon>Pseudomonadati</taxon>
        <taxon>Pseudomonadota</taxon>
        <taxon>Betaproteobacteria</taxon>
        <taxon>Burkholderiales</taxon>
        <taxon>Sphaerotilaceae</taxon>
        <taxon>Sphaerotilus</taxon>
    </lineage>
</organism>
<dbReference type="InterPro" id="IPR001173">
    <property type="entry name" value="Glyco_trans_2-like"/>
</dbReference>
<dbReference type="Gene3D" id="3.90.550.10">
    <property type="entry name" value="Spore Coat Polysaccharide Biosynthesis Protein SpsA, Chain A"/>
    <property type="match status" value="1"/>
</dbReference>
<keyword evidence="2" id="KW-0808">Transferase</keyword>
<accession>A0ABN6PNR6</accession>
<dbReference type="SUPFAM" id="SSF53448">
    <property type="entry name" value="Nucleotide-diphospho-sugar transferases"/>
    <property type="match status" value="1"/>
</dbReference>
<dbReference type="CDD" id="cd00761">
    <property type="entry name" value="Glyco_tranf_GTA_type"/>
    <property type="match status" value="1"/>
</dbReference>
<sequence>MTAPIVLFVYNRPQHTAATLEALKANHQAENSDLYIYSDGPKKPADAALVEEVRDVCRTVEGFRSVQLLCSSENRGLAESIIKGVSEVVARHGRVIVLEDDLVTSPHFLQFMNDALEAYQHTDRVMHVSGATYPVSWPGNDTCYFQTIPLCWGWATWDRAWRYFARDIAVMDRFSRLQRWRFNYNGAHRYWDQLVGNQQGRIKTWFIFWYAQVFLRGGLSLFPPRSLVRNIGFDGSGIHCGTSGVYTAEAADKAVLVETNLPLVVSRQAFKAHVVFFNLVGHSRWRRRFEKLRRMLLGPT</sequence>
<dbReference type="Pfam" id="PF00535">
    <property type="entry name" value="Glycos_transf_2"/>
    <property type="match status" value="1"/>
</dbReference>
<dbReference type="RefSeq" id="WP_251973017.1">
    <property type="nucleotide sequence ID" value="NZ_AP025730.1"/>
</dbReference>
<keyword evidence="3" id="KW-1185">Reference proteome</keyword>
<proteinExistence type="predicted"/>
<reference evidence="2" key="1">
    <citation type="submission" date="2022-04" db="EMBL/GenBank/DDBJ databases">
        <title>Whole genome sequence of Sphaerotilus sp. FB-5.</title>
        <authorList>
            <person name="Takeda M."/>
            <person name="Narihara S."/>
            <person name="Akimoto M."/>
            <person name="Akimoto R."/>
            <person name="Nishiyashiki S."/>
            <person name="Murakami T."/>
        </authorList>
    </citation>
    <scope>NUCLEOTIDE SEQUENCE</scope>
    <source>
        <strain evidence="2">FB-5</strain>
    </source>
</reference>
<evidence type="ECO:0000313" key="2">
    <source>
        <dbReference type="EMBL" id="BDI04935.1"/>
    </source>
</evidence>
<name>A0ABN6PNR6_9BURK</name>
<gene>
    <name evidence="2" type="ORF">CATMQ487_19050</name>
</gene>
<dbReference type="GO" id="GO:0016740">
    <property type="term" value="F:transferase activity"/>
    <property type="evidence" value="ECO:0007669"/>
    <property type="project" value="UniProtKB-KW"/>
</dbReference>
<protein>
    <submittedName>
        <fullName evidence="2">Glycosyl transferase</fullName>
    </submittedName>
</protein>
<evidence type="ECO:0000259" key="1">
    <source>
        <dbReference type="Pfam" id="PF00535"/>
    </source>
</evidence>
<dbReference type="Proteomes" id="UP001057498">
    <property type="component" value="Chromosome"/>
</dbReference>
<dbReference type="InterPro" id="IPR029044">
    <property type="entry name" value="Nucleotide-diphossugar_trans"/>
</dbReference>
<dbReference type="EMBL" id="AP025730">
    <property type="protein sequence ID" value="BDI04935.1"/>
    <property type="molecule type" value="Genomic_DNA"/>
</dbReference>
<feature type="domain" description="Glycosyltransferase 2-like" evidence="1">
    <location>
        <begin position="5"/>
        <end position="160"/>
    </location>
</feature>